<dbReference type="GO" id="GO:0005997">
    <property type="term" value="P:xylulose metabolic process"/>
    <property type="evidence" value="ECO:0007669"/>
    <property type="project" value="UniProtKB-UniRule"/>
</dbReference>
<dbReference type="GO" id="GO:0005524">
    <property type="term" value="F:ATP binding"/>
    <property type="evidence" value="ECO:0007669"/>
    <property type="project" value="UniProtKB-KW"/>
</dbReference>
<keyword evidence="2 4" id="KW-0808">Transferase</keyword>
<sequence length="643" mass="70021">MKAVRQACLLLLALLLGCAAGSPILGVPSYSVLTAEEESAASAAGAAADTDFSHLVVTTGSPRPPAPQPTPADDVVPLATNKDRSRFLATLLMLESLHDKPFPVHGRADAKLRKEILADEDLMQEVLKMYETTQLKAVVVSEDLQILHETQVQFDNDLPEFRTHSGVCRASDNKTVTAPTLMWVKALDMLLDKLRVCGVDFSKVAALSGTAQQHGSVWWASGAGKVLKNLSSESFLHQQLAGFFSINDSPVWMDSSTTKQCQQLEAAVGGPEKLASLTGSRGYERFTGAQIAKIAQNKLAAYNNTERISLVSSFLCSLFLGDYAPIDWSDGSGMNLFDIHKKDWCDTLLEACAPELRTKLGDPVPSYTNLGSISPYFVERFGFEPTCRVIACTGDNPASLAGMRLQPGDVAVSLGTSDTLFLWLEEPHTLLEGHVLCNPVDKDAFMTLLCFKNGSLTRERVRNNCADESWQLFNELLESTPRGNFGNIGLYYDSQEILPFVVGDHRFNKANEKLSRFASKEVEVRALVEGQSIAKRAHAEEAGFVLKSTSRILVTGGASANKSLLQVLSDVFNTPVYRLEIANTAMLGAAFQAKHGLLGGEATFSELTASLPPPTLVCSPYKDASQIYDPMVVRYRKLIQEIC</sequence>
<organism evidence="8 9">
    <name type="scientific">Frankliniella fusca</name>
    <dbReference type="NCBI Taxonomy" id="407009"/>
    <lineage>
        <taxon>Eukaryota</taxon>
        <taxon>Metazoa</taxon>
        <taxon>Ecdysozoa</taxon>
        <taxon>Arthropoda</taxon>
        <taxon>Hexapoda</taxon>
        <taxon>Insecta</taxon>
        <taxon>Pterygota</taxon>
        <taxon>Neoptera</taxon>
        <taxon>Paraneoptera</taxon>
        <taxon>Thysanoptera</taxon>
        <taxon>Terebrantia</taxon>
        <taxon>Thripoidea</taxon>
        <taxon>Thripidae</taxon>
        <taxon>Frankliniella</taxon>
    </lineage>
</organism>
<dbReference type="Proteomes" id="UP001219518">
    <property type="component" value="Unassembled WGS sequence"/>
</dbReference>
<comment type="similarity">
    <text evidence="1 4">Belongs to the FGGY kinase family.</text>
</comment>
<proteinExistence type="inferred from homology"/>
<dbReference type="GO" id="GO:0004856">
    <property type="term" value="F:D-xylulokinase activity"/>
    <property type="evidence" value="ECO:0007669"/>
    <property type="project" value="UniProtKB-UniRule"/>
</dbReference>
<evidence type="ECO:0000313" key="9">
    <source>
        <dbReference type="Proteomes" id="UP001219518"/>
    </source>
</evidence>
<keyword evidence="9" id="KW-1185">Reference proteome</keyword>
<keyword evidence="5" id="KW-0732">Signal</keyword>
<reference evidence="8" key="1">
    <citation type="submission" date="2021-07" db="EMBL/GenBank/DDBJ databases">
        <authorList>
            <person name="Catto M.A."/>
            <person name="Jacobson A."/>
            <person name="Kennedy G."/>
            <person name="Labadie P."/>
            <person name="Hunt B.G."/>
            <person name="Srinivasan R."/>
        </authorList>
    </citation>
    <scope>NUCLEOTIDE SEQUENCE</scope>
    <source>
        <strain evidence="8">PL_HMW_Pooled</strain>
        <tissue evidence="8">Head</tissue>
    </source>
</reference>
<dbReference type="InterPro" id="IPR043129">
    <property type="entry name" value="ATPase_NBD"/>
</dbReference>
<evidence type="ECO:0000256" key="2">
    <source>
        <dbReference type="ARBA" id="ARBA00022679"/>
    </source>
</evidence>
<dbReference type="InterPro" id="IPR018485">
    <property type="entry name" value="FGGY_C"/>
</dbReference>
<keyword evidence="4" id="KW-0067">ATP-binding</keyword>
<dbReference type="CDD" id="cd07776">
    <property type="entry name" value="ASKHA_NBD_FGGY_SpXK-like"/>
    <property type="match status" value="1"/>
</dbReference>
<evidence type="ECO:0000313" key="8">
    <source>
        <dbReference type="EMBL" id="KAK3912114.1"/>
    </source>
</evidence>
<keyword evidence="4" id="KW-0859">Xylose metabolism</keyword>
<protein>
    <recommendedName>
        <fullName evidence="4">Xylulose kinase</fullName>
        <ecNumber evidence="4">2.7.1.17</ecNumber>
    </recommendedName>
</protein>
<dbReference type="FunFam" id="3.30.420.40:FF:000118">
    <property type="entry name" value="Xylulose kinase 2"/>
    <property type="match status" value="1"/>
</dbReference>
<dbReference type="PANTHER" id="PTHR10196:SF57">
    <property type="entry name" value="XYLULOSE KINASE"/>
    <property type="match status" value="1"/>
</dbReference>
<dbReference type="GO" id="GO:0005829">
    <property type="term" value="C:cytosol"/>
    <property type="evidence" value="ECO:0007669"/>
    <property type="project" value="TreeGrafter"/>
</dbReference>
<feature type="domain" description="Carbohydrate kinase FGGY N-terminal" evidence="6">
    <location>
        <begin position="251"/>
        <end position="402"/>
    </location>
</feature>
<name>A0AAE1GZU1_9NEOP</name>
<evidence type="ECO:0000259" key="6">
    <source>
        <dbReference type="Pfam" id="PF00370"/>
    </source>
</evidence>
<dbReference type="GO" id="GO:0042732">
    <property type="term" value="P:D-xylose metabolic process"/>
    <property type="evidence" value="ECO:0007669"/>
    <property type="project" value="UniProtKB-UniRule"/>
</dbReference>
<accession>A0AAE1GZU1</accession>
<gene>
    <name evidence="8" type="ORF">KUF71_021684</name>
</gene>
<comment type="function">
    <text evidence="4">Phosphorylates D-xylulose to produce D-xylulose 5-phosphate, a molecule that may play an important role in the regulation of glucose metabolism and lipogenesis.</text>
</comment>
<evidence type="ECO:0000259" key="7">
    <source>
        <dbReference type="Pfam" id="PF02782"/>
    </source>
</evidence>
<feature type="signal peptide" evidence="5">
    <location>
        <begin position="1"/>
        <end position="21"/>
    </location>
</feature>
<dbReference type="SUPFAM" id="SSF53067">
    <property type="entry name" value="Actin-like ATPase domain"/>
    <property type="match status" value="2"/>
</dbReference>
<comment type="caution">
    <text evidence="8">The sequence shown here is derived from an EMBL/GenBank/DDBJ whole genome shotgun (WGS) entry which is preliminary data.</text>
</comment>
<keyword evidence="4" id="KW-0119">Carbohydrate metabolism</keyword>
<feature type="domain" description="Carbohydrate kinase FGGY C-terminal" evidence="7">
    <location>
        <begin position="411"/>
        <end position="593"/>
    </location>
</feature>
<evidence type="ECO:0000256" key="1">
    <source>
        <dbReference type="ARBA" id="ARBA00009156"/>
    </source>
</evidence>
<dbReference type="PROSITE" id="PS51257">
    <property type="entry name" value="PROKAR_LIPOPROTEIN"/>
    <property type="match status" value="1"/>
</dbReference>
<evidence type="ECO:0000256" key="4">
    <source>
        <dbReference type="RuleBase" id="RU367058"/>
    </source>
</evidence>
<dbReference type="Gene3D" id="3.30.420.40">
    <property type="match status" value="2"/>
</dbReference>
<dbReference type="EMBL" id="JAHWGI010000289">
    <property type="protein sequence ID" value="KAK3912114.1"/>
    <property type="molecule type" value="Genomic_DNA"/>
</dbReference>
<feature type="chain" id="PRO_5042117556" description="Xylulose kinase" evidence="5">
    <location>
        <begin position="22"/>
        <end position="643"/>
    </location>
</feature>
<dbReference type="Pfam" id="PF00370">
    <property type="entry name" value="FGGY_N"/>
    <property type="match status" value="1"/>
</dbReference>
<dbReference type="Pfam" id="PF02782">
    <property type="entry name" value="FGGY_C"/>
    <property type="match status" value="1"/>
</dbReference>
<dbReference type="PANTHER" id="PTHR10196">
    <property type="entry name" value="SUGAR KINASE"/>
    <property type="match status" value="1"/>
</dbReference>
<dbReference type="AlphaFoldDB" id="A0AAE1GZU1"/>
<reference evidence="8" key="2">
    <citation type="journal article" date="2023" name="BMC Genomics">
        <title>Pest status, molecular evolution, and epigenetic factors derived from the genome assembly of Frankliniella fusca, a thysanopteran phytovirus vector.</title>
        <authorList>
            <person name="Catto M.A."/>
            <person name="Labadie P.E."/>
            <person name="Jacobson A.L."/>
            <person name="Kennedy G.G."/>
            <person name="Srinivasan R."/>
            <person name="Hunt B.G."/>
        </authorList>
    </citation>
    <scope>NUCLEOTIDE SEQUENCE</scope>
    <source>
        <strain evidence="8">PL_HMW_Pooled</strain>
    </source>
</reference>
<evidence type="ECO:0000256" key="3">
    <source>
        <dbReference type="ARBA" id="ARBA00022777"/>
    </source>
</evidence>
<comment type="catalytic activity">
    <reaction evidence="4">
        <text>D-xylulose + ATP = D-xylulose 5-phosphate + ADP + H(+)</text>
        <dbReference type="Rhea" id="RHEA:10964"/>
        <dbReference type="ChEBI" id="CHEBI:15378"/>
        <dbReference type="ChEBI" id="CHEBI:17140"/>
        <dbReference type="ChEBI" id="CHEBI:30616"/>
        <dbReference type="ChEBI" id="CHEBI:57737"/>
        <dbReference type="ChEBI" id="CHEBI:456216"/>
        <dbReference type="EC" id="2.7.1.17"/>
    </reaction>
</comment>
<keyword evidence="3 4" id="KW-0418">Kinase</keyword>
<evidence type="ECO:0000256" key="5">
    <source>
        <dbReference type="SAM" id="SignalP"/>
    </source>
</evidence>
<dbReference type="InterPro" id="IPR042024">
    <property type="entry name" value="D-XK_euk"/>
</dbReference>
<dbReference type="InterPro" id="IPR018484">
    <property type="entry name" value="FGGY_N"/>
</dbReference>
<keyword evidence="4" id="KW-0547">Nucleotide-binding</keyword>
<dbReference type="EC" id="2.7.1.17" evidence="4"/>